<organism evidence="1 2">
    <name type="scientific">Parascaris equorum</name>
    <name type="common">Equine roundworm</name>
    <dbReference type="NCBI Taxonomy" id="6256"/>
    <lineage>
        <taxon>Eukaryota</taxon>
        <taxon>Metazoa</taxon>
        <taxon>Ecdysozoa</taxon>
        <taxon>Nematoda</taxon>
        <taxon>Chromadorea</taxon>
        <taxon>Rhabditida</taxon>
        <taxon>Spirurina</taxon>
        <taxon>Ascaridomorpha</taxon>
        <taxon>Ascaridoidea</taxon>
        <taxon>Ascarididae</taxon>
        <taxon>Parascaris</taxon>
    </lineage>
</organism>
<evidence type="ECO:0000313" key="1">
    <source>
        <dbReference type="Proteomes" id="UP000887564"/>
    </source>
</evidence>
<dbReference type="AlphaFoldDB" id="A0A914S0E8"/>
<reference evidence="2" key="1">
    <citation type="submission" date="2022-11" db="UniProtKB">
        <authorList>
            <consortium name="WormBaseParasite"/>
        </authorList>
    </citation>
    <scope>IDENTIFICATION</scope>
</reference>
<sequence>MGSILFPVNFVLIETIDLTLQSGSRAGILGISGRSLLLEGFCRDIYTCQAMVPEIPYEVFLRVDAREASSKITALYLVKCDNFFILPTEE</sequence>
<proteinExistence type="predicted"/>
<accession>A0A914S0E8</accession>
<evidence type="ECO:0000313" key="2">
    <source>
        <dbReference type="WBParaSite" id="PEQ_0001183701-mRNA-1"/>
    </source>
</evidence>
<dbReference type="WBParaSite" id="PEQ_0001183701-mRNA-1">
    <property type="protein sequence ID" value="PEQ_0001183701-mRNA-1"/>
    <property type="gene ID" value="PEQ_0001183701"/>
</dbReference>
<keyword evidence="1" id="KW-1185">Reference proteome</keyword>
<name>A0A914S0E8_PAREQ</name>
<dbReference type="Proteomes" id="UP000887564">
    <property type="component" value="Unplaced"/>
</dbReference>
<protein>
    <submittedName>
        <fullName evidence="2">Uncharacterized protein</fullName>
    </submittedName>
</protein>